<dbReference type="InterPro" id="IPR050266">
    <property type="entry name" value="AB_hydrolase_sf"/>
</dbReference>
<dbReference type="Pfam" id="PF12697">
    <property type="entry name" value="Abhydrolase_6"/>
    <property type="match status" value="1"/>
</dbReference>
<reference evidence="2 3" key="2">
    <citation type="submission" date="2020-03" db="EMBL/GenBank/DDBJ databases">
        <authorList>
            <person name="Ichikawa N."/>
            <person name="Kimura A."/>
            <person name="Kitahashi Y."/>
            <person name="Uohara A."/>
        </authorList>
    </citation>
    <scope>NUCLEOTIDE SEQUENCE [LARGE SCALE GENOMIC DNA]</scope>
    <source>
        <strain evidence="2 3">NBRC 108638</strain>
    </source>
</reference>
<dbReference type="GO" id="GO:0016020">
    <property type="term" value="C:membrane"/>
    <property type="evidence" value="ECO:0007669"/>
    <property type="project" value="TreeGrafter"/>
</dbReference>
<gene>
    <name evidence="2" type="ORF">Prum_092810</name>
</gene>
<dbReference type="AlphaFoldDB" id="A0A6V8LLZ6"/>
<sequence>MTEPVVGALDLGGRRLVYRDFGGPGRWLLALHGHFAEGRAFAPLAAALSPRWRVIAPDQRGHGDSDIAGDYSRAGYVADALTLLDYLGVREAVALGHSLGGVNAYQLAAAHPDRVAALIVEDIGASVDVDTAFAAALVRTAPTREALYSALGGSARYLTDAFRDRGDHWGLAFDPNDMIVSQRALNGDHWNDWLASNCPALLIHGARSNELAAEHAAVMAAKRPNTELVTLDTGHVVHADAPDAFAATVRRFLDKLPS</sequence>
<dbReference type="EMBL" id="BLPG01000002">
    <property type="protein sequence ID" value="GFJ95639.1"/>
    <property type="molecule type" value="Genomic_DNA"/>
</dbReference>
<dbReference type="PRINTS" id="PR00111">
    <property type="entry name" value="ABHYDROLASE"/>
</dbReference>
<keyword evidence="3" id="KW-1185">Reference proteome</keyword>
<proteinExistence type="predicted"/>
<comment type="caution">
    <text evidence="2">The sequence shown here is derived from an EMBL/GenBank/DDBJ whole genome shotgun (WGS) entry which is preliminary data.</text>
</comment>
<dbReference type="RefSeq" id="WP_173084916.1">
    <property type="nucleotide sequence ID" value="NZ_BAABJB010000060.1"/>
</dbReference>
<dbReference type="SUPFAM" id="SSF53474">
    <property type="entry name" value="alpha/beta-Hydrolases"/>
    <property type="match status" value="1"/>
</dbReference>
<dbReference type="GO" id="GO:0016787">
    <property type="term" value="F:hydrolase activity"/>
    <property type="evidence" value="ECO:0007669"/>
    <property type="project" value="UniProtKB-KW"/>
</dbReference>
<keyword evidence="2" id="KW-0378">Hydrolase</keyword>
<reference evidence="2 3" key="1">
    <citation type="submission" date="2020-03" db="EMBL/GenBank/DDBJ databases">
        <title>Whole genome shotgun sequence of Phytohabitans rumicis NBRC 108638.</title>
        <authorList>
            <person name="Komaki H."/>
            <person name="Tamura T."/>
        </authorList>
    </citation>
    <scope>NUCLEOTIDE SEQUENCE [LARGE SCALE GENOMIC DNA]</scope>
    <source>
        <strain evidence="2 3">NBRC 108638</strain>
    </source>
</reference>
<accession>A0A6V8LLZ6</accession>
<protein>
    <submittedName>
        <fullName evidence="2">Alpha/beta hydrolase</fullName>
    </submittedName>
</protein>
<evidence type="ECO:0000313" key="3">
    <source>
        <dbReference type="Proteomes" id="UP000482960"/>
    </source>
</evidence>
<feature type="domain" description="AB hydrolase-1" evidence="1">
    <location>
        <begin position="29"/>
        <end position="247"/>
    </location>
</feature>
<name>A0A6V8LLZ6_9ACTN</name>
<organism evidence="2 3">
    <name type="scientific">Phytohabitans rumicis</name>
    <dbReference type="NCBI Taxonomy" id="1076125"/>
    <lineage>
        <taxon>Bacteria</taxon>
        <taxon>Bacillati</taxon>
        <taxon>Actinomycetota</taxon>
        <taxon>Actinomycetes</taxon>
        <taxon>Micromonosporales</taxon>
        <taxon>Micromonosporaceae</taxon>
    </lineage>
</organism>
<dbReference type="PANTHER" id="PTHR43798:SF33">
    <property type="entry name" value="HYDROLASE, PUTATIVE (AFU_ORTHOLOGUE AFUA_2G14860)-RELATED"/>
    <property type="match status" value="1"/>
</dbReference>
<dbReference type="InterPro" id="IPR029058">
    <property type="entry name" value="AB_hydrolase_fold"/>
</dbReference>
<dbReference type="Gene3D" id="3.40.50.1820">
    <property type="entry name" value="alpha/beta hydrolase"/>
    <property type="match status" value="1"/>
</dbReference>
<dbReference type="Proteomes" id="UP000482960">
    <property type="component" value="Unassembled WGS sequence"/>
</dbReference>
<evidence type="ECO:0000259" key="1">
    <source>
        <dbReference type="Pfam" id="PF12697"/>
    </source>
</evidence>
<dbReference type="PANTHER" id="PTHR43798">
    <property type="entry name" value="MONOACYLGLYCEROL LIPASE"/>
    <property type="match status" value="1"/>
</dbReference>
<evidence type="ECO:0000313" key="2">
    <source>
        <dbReference type="EMBL" id="GFJ95639.1"/>
    </source>
</evidence>
<dbReference type="InterPro" id="IPR000073">
    <property type="entry name" value="AB_hydrolase_1"/>
</dbReference>